<evidence type="ECO:0000313" key="2">
    <source>
        <dbReference type="Proteomes" id="UP000789901"/>
    </source>
</evidence>
<gene>
    <name evidence="1" type="ORF">GMARGA_LOCUS9703</name>
</gene>
<keyword evidence="2" id="KW-1185">Reference proteome</keyword>
<evidence type="ECO:0000313" key="1">
    <source>
        <dbReference type="EMBL" id="CAG8657613.1"/>
    </source>
</evidence>
<name>A0ABN7UT54_GIGMA</name>
<proteinExistence type="predicted"/>
<accession>A0ABN7UT54</accession>
<dbReference type="Proteomes" id="UP000789901">
    <property type="component" value="Unassembled WGS sequence"/>
</dbReference>
<dbReference type="EMBL" id="CAJVQB010005278">
    <property type="protein sequence ID" value="CAG8657613.1"/>
    <property type="molecule type" value="Genomic_DNA"/>
</dbReference>
<reference evidence="1 2" key="1">
    <citation type="submission" date="2021-06" db="EMBL/GenBank/DDBJ databases">
        <authorList>
            <person name="Kallberg Y."/>
            <person name="Tangrot J."/>
            <person name="Rosling A."/>
        </authorList>
    </citation>
    <scope>NUCLEOTIDE SEQUENCE [LARGE SCALE GENOMIC DNA]</scope>
    <source>
        <strain evidence="1 2">120-4 pot B 10/14</strain>
    </source>
</reference>
<sequence>MASLNNYDKFFQCSANISSLENGPKRLSRLVSYQLEILVQFAFVYPHQQYKIMR</sequence>
<organism evidence="1 2">
    <name type="scientific">Gigaspora margarita</name>
    <dbReference type="NCBI Taxonomy" id="4874"/>
    <lineage>
        <taxon>Eukaryota</taxon>
        <taxon>Fungi</taxon>
        <taxon>Fungi incertae sedis</taxon>
        <taxon>Mucoromycota</taxon>
        <taxon>Glomeromycotina</taxon>
        <taxon>Glomeromycetes</taxon>
        <taxon>Diversisporales</taxon>
        <taxon>Gigasporaceae</taxon>
        <taxon>Gigaspora</taxon>
    </lineage>
</organism>
<protein>
    <submittedName>
        <fullName evidence="1">34875_t:CDS:1</fullName>
    </submittedName>
</protein>
<comment type="caution">
    <text evidence="1">The sequence shown here is derived from an EMBL/GenBank/DDBJ whole genome shotgun (WGS) entry which is preliminary data.</text>
</comment>